<protein>
    <submittedName>
        <fullName evidence="3">Putative DNA primase large subunit</fullName>
    </submittedName>
</protein>
<keyword evidence="1" id="KW-0472">Membrane</keyword>
<gene>
    <name evidence="3" type="ORF">TCDM_09950</name>
</gene>
<evidence type="ECO:0000313" key="3">
    <source>
        <dbReference type="EMBL" id="ESS62393.1"/>
    </source>
</evidence>
<feature type="chain" id="PRO_5004731375" evidence="2">
    <location>
        <begin position="19"/>
        <end position="104"/>
    </location>
</feature>
<dbReference type="AlphaFoldDB" id="V5BD97"/>
<evidence type="ECO:0000256" key="2">
    <source>
        <dbReference type="SAM" id="SignalP"/>
    </source>
</evidence>
<sequence>MLQLAAVVFIFFLPLFRHLNDSCACCCRLRAVSLSLHTMSFVVFLDFLFSVCFFYFCIFACCVDGTVEMLKRRQKKGGEKKRKQKEREYLSREAGFRSAAQLAF</sequence>
<reference evidence="3 4" key="1">
    <citation type="journal article" date="2014" name="Genome Announc.">
        <title>Trypanosoma cruzi Clone Dm28c Draft Genome Sequence.</title>
        <authorList>
            <person name="Grisard E.C."/>
            <person name="Teixeira S.M."/>
            <person name="de Almeida L.G."/>
            <person name="Stoco P.H."/>
            <person name="Gerber A.L."/>
            <person name="Talavera-Lopez C."/>
            <person name="Lima O.C."/>
            <person name="Andersson B."/>
            <person name="de Vasconcelos A.T."/>
        </authorList>
    </citation>
    <scope>NUCLEOTIDE SEQUENCE [LARGE SCALE GENOMIC DNA]</scope>
    <source>
        <strain evidence="3 4">Dm28c</strain>
    </source>
</reference>
<name>V5BD97_TRYCR</name>
<accession>V5BD97</accession>
<keyword evidence="1" id="KW-1133">Transmembrane helix</keyword>
<evidence type="ECO:0000256" key="1">
    <source>
        <dbReference type="SAM" id="Phobius"/>
    </source>
</evidence>
<dbReference type="VEuPathDB" id="TriTrypDB:TCDM_09950"/>
<comment type="caution">
    <text evidence="3">The sequence shown here is derived from an EMBL/GenBank/DDBJ whole genome shotgun (WGS) entry which is preliminary data.</text>
</comment>
<feature type="signal peptide" evidence="2">
    <location>
        <begin position="1"/>
        <end position="18"/>
    </location>
</feature>
<keyword evidence="2" id="KW-0732">Signal</keyword>
<dbReference type="EMBL" id="AYLP01000187">
    <property type="protein sequence ID" value="ESS62393.1"/>
    <property type="molecule type" value="Genomic_DNA"/>
</dbReference>
<feature type="transmembrane region" description="Helical" evidence="1">
    <location>
        <begin position="40"/>
        <end position="67"/>
    </location>
</feature>
<proteinExistence type="predicted"/>
<organism evidence="3 4">
    <name type="scientific">Trypanosoma cruzi Dm28c</name>
    <dbReference type="NCBI Taxonomy" id="1416333"/>
    <lineage>
        <taxon>Eukaryota</taxon>
        <taxon>Discoba</taxon>
        <taxon>Euglenozoa</taxon>
        <taxon>Kinetoplastea</taxon>
        <taxon>Metakinetoplastina</taxon>
        <taxon>Trypanosomatida</taxon>
        <taxon>Trypanosomatidae</taxon>
        <taxon>Trypanosoma</taxon>
        <taxon>Schizotrypanum</taxon>
    </lineage>
</organism>
<dbReference type="Proteomes" id="UP000017861">
    <property type="component" value="Unassembled WGS sequence"/>
</dbReference>
<keyword evidence="1" id="KW-0812">Transmembrane</keyword>
<evidence type="ECO:0000313" key="4">
    <source>
        <dbReference type="Proteomes" id="UP000017861"/>
    </source>
</evidence>